<evidence type="ECO:0000313" key="2">
    <source>
        <dbReference type="Proteomes" id="UP001049176"/>
    </source>
</evidence>
<dbReference type="PANTHER" id="PTHR42052">
    <property type="entry name" value="ABM DOMAIN-CONTAINING PROTEIN"/>
    <property type="match status" value="1"/>
</dbReference>
<gene>
    <name evidence="1" type="ORF">E1B28_011167</name>
</gene>
<dbReference type="SUPFAM" id="SSF54909">
    <property type="entry name" value="Dimeric alpha+beta barrel"/>
    <property type="match status" value="1"/>
</dbReference>
<dbReference type="AlphaFoldDB" id="A0A9P7RTQ1"/>
<dbReference type="EMBL" id="CM032187">
    <property type="protein sequence ID" value="KAG7089487.1"/>
    <property type="molecule type" value="Genomic_DNA"/>
</dbReference>
<accession>A0A9P7RTQ1</accession>
<dbReference type="PANTHER" id="PTHR42052:SF1">
    <property type="entry name" value="ABM DOMAIN-CONTAINING PROTEIN"/>
    <property type="match status" value="1"/>
</dbReference>
<organism evidence="1 2">
    <name type="scientific">Marasmius oreades</name>
    <name type="common">fairy-ring Marasmius</name>
    <dbReference type="NCBI Taxonomy" id="181124"/>
    <lineage>
        <taxon>Eukaryota</taxon>
        <taxon>Fungi</taxon>
        <taxon>Dikarya</taxon>
        <taxon>Basidiomycota</taxon>
        <taxon>Agaricomycotina</taxon>
        <taxon>Agaricomycetes</taxon>
        <taxon>Agaricomycetidae</taxon>
        <taxon>Agaricales</taxon>
        <taxon>Marasmiineae</taxon>
        <taxon>Marasmiaceae</taxon>
        <taxon>Marasmius</taxon>
    </lineage>
</organism>
<dbReference type="RefSeq" id="XP_043005957.1">
    <property type="nucleotide sequence ID" value="XM_043156172.1"/>
</dbReference>
<evidence type="ECO:0000313" key="1">
    <source>
        <dbReference type="EMBL" id="KAG7089487.1"/>
    </source>
</evidence>
<comment type="caution">
    <text evidence="1">The sequence shown here is derived from an EMBL/GenBank/DDBJ whole genome shotgun (WGS) entry which is preliminary data.</text>
</comment>
<dbReference type="OrthoDB" id="3542212at2759"/>
<dbReference type="Gene3D" id="3.30.70.100">
    <property type="match status" value="1"/>
</dbReference>
<dbReference type="InterPro" id="IPR011008">
    <property type="entry name" value="Dimeric_a/b-barrel"/>
</dbReference>
<protein>
    <recommendedName>
        <fullName evidence="3">ABM domain-containing protein</fullName>
    </recommendedName>
</protein>
<sequence length="170" mass="19095">MPITEFATFQINTAITSDPLPTLFKRVQESQSSWSSYPVLFYSDVTRSSSSSTIYLISGWESVAAHQKWIESAENQELLKLFKPYLQITGFSHLTLDFNEFQKGVSSDPEGLLAVKNGQVQCDLGEPLWTGQGYDLEDDSGPLFQFAFYRGAEQATSKDGTLLMKRVPEF</sequence>
<keyword evidence="2" id="KW-1185">Reference proteome</keyword>
<dbReference type="KEGG" id="more:E1B28_011167"/>
<name>A0A9P7RTQ1_9AGAR</name>
<reference evidence="1" key="1">
    <citation type="journal article" date="2021" name="Genome Biol. Evol.">
        <title>The assembled and annotated genome of the fairy-ring fungus Marasmius oreades.</title>
        <authorList>
            <person name="Hiltunen M."/>
            <person name="Ament-Velasquez S.L."/>
            <person name="Johannesson H."/>
        </authorList>
    </citation>
    <scope>NUCLEOTIDE SEQUENCE</scope>
    <source>
        <strain evidence="1">03SP1</strain>
    </source>
</reference>
<dbReference type="Proteomes" id="UP001049176">
    <property type="component" value="Chromosome 7"/>
</dbReference>
<evidence type="ECO:0008006" key="3">
    <source>
        <dbReference type="Google" id="ProtNLM"/>
    </source>
</evidence>
<dbReference type="GeneID" id="66080242"/>
<proteinExistence type="predicted"/>